<comment type="caution">
    <text evidence="1">The sequence shown here is derived from an EMBL/GenBank/DDBJ whole genome shotgun (WGS) entry which is preliminary data.</text>
</comment>
<proteinExistence type="predicted"/>
<evidence type="ECO:0000313" key="2">
    <source>
        <dbReference type="Proteomes" id="UP000216306"/>
    </source>
</evidence>
<evidence type="ECO:0000313" key="1">
    <source>
        <dbReference type="EMBL" id="PAB34757.1"/>
    </source>
</evidence>
<protein>
    <recommendedName>
        <fullName evidence="3">DUF1472 domain-containing protein</fullName>
    </recommendedName>
</protein>
<reference evidence="1 2" key="1">
    <citation type="submission" date="2017-05" db="EMBL/GenBank/DDBJ databases">
        <title>Comparative genomic of Pseudomonas savastanoi pathovars.</title>
        <authorList>
            <person name="Pintado A."/>
            <person name="Moreno-Perez A."/>
            <person name="Caballo-Ponce E."/>
            <person name="Murillo J."/>
            <person name="Bardaji L."/>
            <person name="Cerboneschi M."/>
            <person name="Rodriguez-Palenzuela P."/>
            <person name="Ramos C."/>
            <person name="Tegli S."/>
        </authorList>
    </citation>
    <scope>NUCLEOTIDE SEQUENCE [LARGE SCALE GENOMIC DNA]</scope>
    <source>
        <strain evidence="1 2">ESC 23</strain>
    </source>
</reference>
<dbReference type="EMBL" id="NIAY01000047">
    <property type="protein sequence ID" value="PAB34757.1"/>
    <property type="molecule type" value="Genomic_DNA"/>
</dbReference>
<dbReference type="AntiFam" id="ANF00261">
    <property type="entry name" value="Protein of unknown function (DUF1534)"/>
</dbReference>
<gene>
    <name evidence="1" type="ORF">CC205_10105</name>
</gene>
<dbReference type="AlphaFoldDB" id="A0AB73RNC0"/>
<accession>A0AB73RNC0</accession>
<organism evidence="1 2">
    <name type="scientific">Pseudomonas savastanoi pv. nerii</name>
    <dbReference type="NCBI Taxonomy" id="360921"/>
    <lineage>
        <taxon>Bacteria</taxon>
        <taxon>Pseudomonadati</taxon>
        <taxon>Pseudomonadota</taxon>
        <taxon>Gammaproteobacteria</taxon>
        <taxon>Pseudomonadales</taxon>
        <taxon>Pseudomonadaceae</taxon>
        <taxon>Pseudomonas</taxon>
    </lineage>
</organism>
<evidence type="ECO:0008006" key="3">
    <source>
        <dbReference type="Google" id="ProtNLM"/>
    </source>
</evidence>
<dbReference type="Proteomes" id="UP000216306">
    <property type="component" value="Unassembled WGS sequence"/>
</dbReference>
<sequence length="56" mass="6433">MRHGFTPRCLFRRGRRASGTACPRGAWARECSPDLVLPLPRGAWRLLQMLRLDRVA</sequence>
<name>A0AB73RNC0_PSESS</name>